<feature type="compositionally biased region" description="Polar residues" evidence="1">
    <location>
        <begin position="604"/>
        <end position="624"/>
    </location>
</feature>
<feature type="region of interest" description="Disordered" evidence="1">
    <location>
        <begin position="332"/>
        <end position="366"/>
    </location>
</feature>
<organism evidence="3 4">
    <name type="scientific">Pichia membranifaciens NRRL Y-2026</name>
    <dbReference type="NCBI Taxonomy" id="763406"/>
    <lineage>
        <taxon>Eukaryota</taxon>
        <taxon>Fungi</taxon>
        <taxon>Dikarya</taxon>
        <taxon>Ascomycota</taxon>
        <taxon>Saccharomycotina</taxon>
        <taxon>Pichiomycetes</taxon>
        <taxon>Pichiales</taxon>
        <taxon>Pichiaceae</taxon>
        <taxon>Pichia</taxon>
    </lineage>
</organism>
<feature type="region of interest" description="Disordered" evidence="1">
    <location>
        <begin position="429"/>
        <end position="469"/>
    </location>
</feature>
<feature type="compositionally biased region" description="Basic and acidic residues" evidence="1">
    <location>
        <begin position="795"/>
        <end position="807"/>
    </location>
</feature>
<feature type="region of interest" description="Disordered" evidence="1">
    <location>
        <begin position="755"/>
        <end position="814"/>
    </location>
</feature>
<dbReference type="CDD" id="cd02642">
    <property type="entry name" value="R3H_encore_like"/>
    <property type="match status" value="1"/>
</dbReference>
<feature type="compositionally biased region" description="Polar residues" evidence="1">
    <location>
        <begin position="454"/>
        <end position="469"/>
    </location>
</feature>
<protein>
    <recommendedName>
        <fullName evidence="2">R3H domain-containing protein</fullName>
    </recommendedName>
</protein>
<evidence type="ECO:0000256" key="1">
    <source>
        <dbReference type="SAM" id="MobiDB-lite"/>
    </source>
</evidence>
<dbReference type="SUPFAM" id="SSF82708">
    <property type="entry name" value="R3H domain"/>
    <property type="match status" value="1"/>
</dbReference>
<feature type="compositionally biased region" description="Basic residues" evidence="1">
    <location>
        <begin position="755"/>
        <end position="765"/>
    </location>
</feature>
<feature type="region of interest" description="Disordered" evidence="1">
    <location>
        <begin position="576"/>
        <end position="664"/>
    </location>
</feature>
<dbReference type="Gene3D" id="3.30.1370.50">
    <property type="entry name" value="R3H-like domain"/>
    <property type="match status" value="1"/>
</dbReference>
<gene>
    <name evidence="3" type="ORF">PICMEDRAFT_15205</name>
</gene>
<feature type="region of interest" description="Disordered" evidence="1">
    <location>
        <begin position="381"/>
        <end position="417"/>
    </location>
</feature>
<feature type="compositionally biased region" description="Polar residues" evidence="1">
    <location>
        <begin position="351"/>
        <end position="362"/>
    </location>
</feature>
<dbReference type="Proteomes" id="UP000094455">
    <property type="component" value="Unassembled WGS sequence"/>
</dbReference>
<dbReference type="GO" id="GO:0003676">
    <property type="term" value="F:nucleic acid binding"/>
    <property type="evidence" value="ECO:0007669"/>
    <property type="project" value="UniProtKB-UniRule"/>
</dbReference>
<sequence>MAIKQSAGDMSQEDTEACKKAFEAEPDNGGGAETGASSRVGSAAEEQTGEAAVPLGTTAEASEGKTAVGEDAGQASETVVPEVPDVSEPPETQEDQVAPLNGVTGHLVEIPLDSGTTDLQNVEILSKHYQIPNILIKSLFDLNNKRKTQLLNGFNSAGSTTANSGTPGDVCRFILELEAEIIEFIVKPSVDSWKMKPLNSYYRLLSHQLADYYHLGHILSNDGSSMVLFKINTSLINADDETKKNAKFDQSGNIRPLDFRNLKFDPQEKLNRIKLADLYNAYKDTFYKGDYKSNTNTNTDNDGQAGITNEFSNLRMDTTDSDRAINNVRIMRRAANKTSSEGEEQRRIGNGSRTHSFVSEDSQLSKEERYKLVKERIEKEHAASDDYGDDREETVNGANGKNKINGEDAREDEDYDDDDDAEIIISDERGENGTTELHSTGGYRSDRGGYIHPGNSTNISKYRNRNQDTNGFRRNAKAYRGNRHSNYNYRNQYAYYPNGQIYAGLPPQHPPSSNSTTHHPPYGYMIAPNSSPSMPMNMDMSLATSPIGSPNSTSAMLPSPPYYYIPVMPPVSNGNGVSMNYKKNGSNKNRNSTEDVHASGAKEGNNSEFSQSPASVSNSTTSMANGEGFEEEISSPPLAASSHPVALQHTSPPPVPPGSSGASYSVTPPGMPVMMPMGPAQVSRPMYQYYYPLRGNQYYPPGANGISANGMYMPMMYYGDNMNKDGNYVMNRNKKYYNNGNGNVYYSGYNNYSRKSSKNYGRRNGSRSNGYDHTATNTDSNGSLSVDVDTGATKDTGDNYTDAHYESTVESVET</sequence>
<dbReference type="InterPro" id="IPR036867">
    <property type="entry name" value="R3H_dom_sf"/>
</dbReference>
<evidence type="ECO:0000313" key="4">
    <source>
        <dbReference type="Proteomes" id="UP000094455"/>
    </source>
</evidence>
<feature type="compositionally biased region" description="Polar residues" evidence="1">
    <location>
        <begin position="576"/>
        <end position="590"/>
    </location>
</feature>
<accession>A0A1E3NM52</accession>
<dbReference type="GeneID" id="30177400"/>
<name>A0A1E3NM52_9ASCO</name>
<dbReference type="RefSeq" id="XP_019018332.1">
    <property type="nucleotide sequence ID" value="XM_019160713.1"/>
</dbReference>
<dbReference type="AlphaFoldDB" id="A0A1E3NM52"/>
<dbReference type="Pfam" id="PF01424">
    <property type="entry name" value="R3H"/>
    <property type="match status" value="1"/>
</dbReference>
<dbReference type="PROSITE" id="PS51061">
    <property type="entry name" value="R3H"/>
    <property type="match status" value="1"/>
</dbReference>
<keyword evidence="4" id="KW-1185">Reference proteome</keyword>
<evidence type="ECO:0000259" key="2">
    <source>
        <dbReference type="PROSITE" id="PS51061"/>
    </source>
</evidence>
<dbReference type="EMBL" id="KV454002">
    <property type="protein sequence ID" value="ODQ47219.1"/>
    <property type="molecule type" value="Genomic_DNA"/>
</dbReference>
<reference evidence="3 4" key="1">
    <citation type="journal article" date="2016" name="Proc. Natl. Acad. Sci. U.S.A.">
        <title>Comparative genomics of biotechnologically important yeasts.</title>
        <authorList>
            <person name="Riley R."/>
            <person name="Haridas S."/>
            <person name="Wolfe K.H."/>
            <person name="Lopes M.R."/>
            <person name="Hittinger C.T."/>
            <person name="Goeker M."/>
            <person name="Salamov A.A."/>
            <person name="Wisecaver J.H."/>
            <person name="Long T.M."/>
            <person name="Calvey C.H."/>
            <person name="Aerts A.L."/>
            <person name="Barry K.W."/>
            <person name="Choi C."/>
            <person name="Clum A."/>
            <person name="Coughlan A.Y."/>
            <person name="Deshpande S."/>
            <person name="Douglass A.P."/>
            <person name="Hanson S.J."/>
            <person name="Klenk H.-P."/>
            <person name="LaButti K.M."/>
            <person name="Lapidus A."/>
            <person name="Lindquist E.A."/>
            <person name="Lipzen A.M."/>
            <person name="Meier-Kolthoff J.P."/>
            <person name="Ohm R.A."/>
            <person name="Otillar R.P."/>
            <person name="Pangilinan J.L."/>
            <person name="Peng Y."/>
            <person name="Rokas A."/>
            <person name="Rosa C.A."/>
            <person name="Scheuner C."/>
            <person name="Sibirny A.A."/>
            <person name="Slot J.C."/>
            <person name="Stielow J.B."/>
            <person name="Sun H."/>
            <person name="Kurtzman C.P."/>
            <person name="Blackwell M."/>
            <person name="Grigoriev I.V."/>
            <person name="Jeffries T.W."/>
        </authorList>
    </citation>
    <scope>NUCLEOTIDE SEQUENCE [LARGE SCALE GENOMIC DNA]</scope>
    <source>
        <strain evidence="3 4">NRRL Y-2026</strain>
    </source>
</reference>
<feature type="compositionally biased region" description="Polar residues" evidence="1">
    <location>
        <begin position="766"/>
        <end position="784"/>
    </location>
</feature>
<feature type="region of interest" description="Disordered" evidence="1">
    <location>
        <begin position="1"/>
        <end position="78"/>
    </location>
</feature>
<dbReference type="OrthoDB" id="278430at2759"/>
<evidence type="ECO:0000313" key="3">
    <source>
        <dbReference type="EMBL" id="ODQ47219.1"/>
    </source>
</evidence>
<feature type="domain" description="R3H" evidence="2">
    <location>
        <begin position="171"/>
        <end position="234"/>
    </location>
</feature>
<proteinExistence type="predicted"/>
<dbReference type="InterPro" id="IPR001374">
    <property type="entry name" value="R3H_dom"/>
</dbReference>
<dbReference type="STRING" id="763406.A0A1E3NM52"/>
<dbReference type="SMART" id="SM00393">
    <property type="entry name" value="R3H"/>
    <property type="match status" value="1"/>
</dbReference>